<keyword evidence="30" id="KW-1185">Reference proteome</keyword>
<organism evidence="29 30">
    <name type="scientific">Panicum virgatum</name>
    <name type="common">Blackwell switchgrass</name>
    <dbReference type="NCBI Taxonomy" id="38727"/>
    <lineage>
        <taxon>Eukaryota</taxon>
        <taxon>Viridiplantae</taxon>
        <taxon>Streptophyta</taxon>
        <taxon>Embryophyta</taxon>
        <taxon>Tracheophyta</taxon>
        <taxon>Spermatophyta</taxon>
        <taxon>Magnoliopsida</taxon>
        <taxon>Liliopsida</taxon>
        <taxon>Poales</taxon>
        <taxon>Poaceae</taxon>
        <taxon>PACMAD clade</taxon>
        <taxon>Panicoideae</taxon>
        <taxon>Panicodae</taxon>
        <taxon>Paniceae</taxon>
        <taxon>Panicinae</taxon>
        <taxon>Panicum</taxon>
        <taxon>Panicum sect. Hiantes</taxon>
    </lineage>
</organism>
<dbReference type="FunFam" id="3.80.10.10:FF:000275">
    <property type="entry name" value="Leucine-rich repeat receptor-like protein kinase"/>
    <property type="match status" value="1"/>
</dbReference>
<evidence type="ECO:0000256" key="23">
    <source>
        <dbReference type="ARBA" id="ARBA00056628"/>
    </source>
</evidence>
<keyword evidence="5" id="KW-1003">Cell membrane</keyword>
<evidence type="ECO:0000256" key="8">
    <source>
        <dbReference type="ARBA" id="ARBA00022614"/>
    </source>
</evidence>
<reference evidence="29" key="1">
    <citation type="submission" date="2020-05" db="EMBL/GenBank/DDBJ databases">
        <title>WGS assembly of Panicum virgatum.</title>
        <authorList>
            <person name="Lovell J.T."/>
            <person name="Jenkins J."/>
            <person name="Shu S."/>
            <person name="Juenger T.E."/>
            <person name="Schmutz J."/>
        </authorList>
    </citation>
    <scope>NUCLEOTIDE SEQUENCE</scope>
    <source>
        <strain evidence="29">AP13</strain>
    </source>
</reference>
<keyword evidence="10 26" id="KW-0812">Transmembrane</keyword>
<evidence type="ECO:0000256" key="5">
    <source>
        <dbReference type="ARBA" id="ARBA00022475"/>
    </source>
</evidence>
<evidence type="ECO:0000256" key="27">
    <source>
        <dbReference type="SAM" id="SignalP"/>
    </source>
</evidence>
<evidence type="ECO:0000256" key="14">
    <source>
        <dbReference type="ARBA" id="ARBA00022777"/>
    </source>
</evidence>
<feature type="signal peptide" evidence="27">
    <location>
        <begin position="1"/>
        <end position="45"/>
    </location>
</feature>
<keyword evidence="7" id="KW-0597">Phosphoprotein</keyword>
<dbReference type="SMART" id="SM00369">
    <property type="entry name" value="LRR_TYP"/>
    <property type="match status" value="10"/>
</dbReference>
<evidence type="ECO:0000256" key="13">
    <source>
        <dbReference type="ARBA" id="ARBA00022741"/>
    </source>
</evidence>
<sequence>MYSHQACCCSCSYPQAHAHEPLAMVMRCSAASLLLLLLLSSVSISTPVVGAGADDEAALLAFKAAAITGGHGGLLASWNTSTGGGYCNWEGVRCRGSGRLRVVALNLPSHGLGGSLSPAIGNLSSLRFLNLSSNGFSGDIPENLGRLQRLRILDLGYNSFSGELPTNLTSCIDLTFLALHYNHLHGRIPAELGFGDKLTRLKILGLAQNNFTGTVPSSLANLSSLTTLSLGFNQLGGTLPSSLGSIKGLRALDLAFNLFSGELPHSLYKLSSLETFQVQGNMFYGGIPADIGTRFPNMNTLNIAKNQFTGAIPASLSNLTALQVLQLQINRLSGYVPHTLGGRLQALQQLYLYSNMLQANDRTGWEFITSLSNCSQLRELIITDNAGFTGQLPSSIVNLSRTLQILRFEDTGISGTIPLAISNLVNLEFLGATNTYISGVIPETIGKLENLVDLTLSYTNLSGLIPPSIGNLSKLTNLFAQNGELEGAIPASIGKLKNLISLDLSTNRLNGSIPGEIFKLPLVSNVLSLSYNLLSGPLPSEVGSLGNINNLVLSGNQLSGEIPEDIGKCTVLQGLWLDNNLFEGTIPQSLNNLKGLATLNLSMNKLYGSIPDGIGGIKNLQQLYLSHNNLSGQIPIALENMTSLSELDLSFNNLQGEVPKEGIFRTFANLSIIGNNDLCGGIPQLRLTPCHTSPVKKNRKGHLKYLIIALPTIGALLFLAFGIALNMVIYKKLKQKQDSPFPPSITEEQYDRISYHSLANGTNGFSEANLIGKGSFGAVYKCTFQDEGTIAAVKVFNLEQTGSTRSFVAECEAMRSVRHRCLLKIMTCCSSIDNKGQEFKALIFEFMTNGSLNDWLHPKSDMPTPRNTLSLEQRLDIAVDIVDALDYLHNHCEPPIVHCDIKPSNILLAEDMSARVGDFGISRILPESASKTLQNSNSTIGIRGSIGYVAPEYGEGSSISTLGDVYSLGILLLEMFTGKSPTDEMFRDSLDLHKFSEDALLDSIWEIADATMWLHTPTHHSTRRSRIENCLVSVFALGISCSKKQIRERTQMQDAAVEMHCIRDSYLRFASSPVVEHRGLATTTITHE</sequence>
<dbReference type="FunFam" id="3.30.200.20:FF:000432">
    <property type="entry name" value="LRR receptor-like serine/threonine-protein kinase EFR"/>
    <property type="match status" value="1"/>
</dbReference>
<gene>
    <name evidence="29" type="ORF">PVAP13_1NG504800</name>
</gene>
<name>A0A8T0X6Y1_PANVG</name>
<comment type="catalytic activity">
    <reaction evidence="21">
        <text>L-seryl-[protein] + ATP = O-phospho-L-seryl-[protein] + ADP + H(+)</text>
        <dbReference type="Rhea" id="RHEA:17989"/>
        <dbReference type="Rhea" id="RHEA-COMP:9863"/>
        <dbReference type="Rhea" id="RHEA-COMP:11604"/>
        <dbReference type="ChEBI" id="CHEBI:15378"/>
        <dbReference type="ChEBI" id="CHEBI:29999"/>
        <dbReference type="ChEBI" id="CHEBI:30616"/>
        <dbReference type="ChEBI" id="CHEBI:83421"/>
        <dbReference type="ChEBI" id="CHEBI:456216"/>
        <dbReference type="EC" id="2.7.11.1"/>
    </reaction>
</comment>
<evidence type="ECO:0000256" key="26">
    <source>
        <dbReference type="SAM" id="Phobius"/>
    </source>
</evidence>
<dbReference type="Pfam" id="PF13855">
    <property type="entry name" value="LRR_8"/>
    <property type="match status" value="1"/>
</dbReference>
<keyword evidence="17 26" id="KW-0472">Membrane</keyword>
<dbReference type="InterPro" id="IPR011009">
    <property type="entry name" value="Kinase-like_dom_sf"/>
</dbReference>
<dbReference type="PANTHER" id="PTHR27008:SF544">
    <property type="entry name" value="PROTEIN KINASE DOMAIN-CONTAINING PROTEIN"/>
    <property type="match status" value="1"/>
</dbReference>
<dbReference type="Gene3D" id="3.80.10.10">
    <property type="entry name" value="Ribonuclease Inhibitor"/>
    <property type="match status" value="4"/>
</dbReference>
<keyword evidence="13 25" id="KW-0547">Nucleotide-binding</keyword>
<feature type="binding site" evidence="25">
    <location>
        <position position="794"/>
    </location>
    <ligand>
        <name>ATP</name>
        <dbReference type="ChEBI" id="CHEBI:30616"/>
    </ligand>
</feature>
<dbReference type="PROSITE" id="PS00108">
    <property type="entry name" value="PROTEIN_KINASE_ST"/>
    <property type="match status" value="1"/>
</dbReference>
<evidence type="ECO:0000256" key="7">
    <source>
        <dbReference type="ARBA" id="ARBA00022553"/>
    </source>
</evidence>
<dbReference type="Pfam" id="PF00560">
    <property type="entry name" value="LRR_1"/>
    <property type="match status" value="6"/>
</dbReference>
<dbReference type="PROSITE" id="PS00107">
    <property type="entry name" value="PROTEIN_KINASE_ATP"/>
    <property type="match status" value="1"/>
</dbReference>
<dbReference type="FunFam" id="3.80.10.10:FF:001158">
    <property type="entry name" value="Leucine-rich repeat protein kinase family protein"/>
    <property type="match status" value="1"/>
</dbReference>
<dbReference type="GO" id="GO:0005886">
    <property type="term" value="C:plasma membrane"/>
    <property type="evidence" value="ECO:0007669"/>
    <property type="project" value="UniProtKB-SubCell"/>
</dbReference>
<evidence type="ECO:0000256" key="1">
    <source>
        <dbReference type="ARBA" id="ARBA00004162"/>
    </source>
</evidence>
<keyword evidence="11 27" id="KW-0732">Signal</keyword>
<keyword evidence="16 26" id="KW-1133">Transmembrane helix</keyword>
<keyword evidence="18" id="KW-0675">Receptor</keyword>
<evidence type="ECO:0000259" key="28">
    <source>
        <dbReference type="PROSITE" id="PS50011"/>
    </source>
</evidence>
<dbReference type="GO" id="GO:0005789">
    <property type="term" value="C:endoplasmic reticulum membrane"/>
    <property type="evidence" value="ECO:0007669"/>
    <property type="project" value="UniProtKB-SubCell"/>
</dbReference>
<dbReference type="GO" id="GO:0004674">
    <property type="term" value="F:protein serine/threonine kinase activity"/>
    <property type="evidence" value="ECO:0007669"/>
    <property type="project" value="UniProtKB-KW"/>
</dbReference>
<feature type="domain" description="Protein kinase" evidence="28">
    <location>
        <begin position="765"/>
        <end position="1080"/>
    </location>
</feature>
<evidence type="ECO:0000256" key="10">
    <source>
        <dbReference type="ARBA" id="ARBA00022692"/>
    </source>
</evidence>
<dbReference type="GO" id="GO:0009791">
    <property type="term" value="P:post-embryonic development"/>
    <property type="evidence" value="ECO:0007669"/>
    <property type="project" value="UniProtKB-ARBA"/>
</dbReference>
<evidence type="ECO:0000256" key="4">
    <source>
        <dbReference type="ARBA" id="ARBA00012513"/>
    </source>
</evidence>
<dbReference type="GO" id="GO:0005524">
    <property type="term" value="F:ATP binding"/>
    <property type="evidence" value="ECO:0007669"/>
    <property type="project" value="UniProtKB-UniRule"/>
</dbReference>
<keyword evidence="19" id="KW-0325">Glycoprotein</keyword>
<dbReference type="Pfam" id="PF00069">
    <property type="entry name" value="Pkinase"/>
    <property type="match status" value="1"/>
</dbReference>
<comment type="subcellular location">
    <subcellularLocation>
        <location evidence="1">Cell membrane</location>
        <topology evidence="1">Single-pass membrane protein</topology>
    </subcellularLocation>
    <subcellularLocation>
        <location evidence="2">Endoplasmic reticulum membrane</location>
        <topology evidence="2">Single-pass membrane protein</topology>
    </subcellularLocation>
</comment>
<evidence type="ECO:0000256" key="2">
    <source>
        <dbReference type="ARBA" id="ARBA00004389"/>
    </source>
</evidence>
<keyword evidence="9" id="KW-0808">Transferase</keyword>
<keyword evidence="12" id="KW-0677">Repeat</keyword>
<dbReference type="Proteomes" id="UP000823388">
    <property type="component" value="Chromosome 1N"/>
</dbReference>
<dbReference type="PROSITE" id="PS50011">
    <property type="entry name" value="PROTEIN_KINASE_DOM"/>
    <property type="match status" value="1"/>
</dbReference>
<feature type="chain" id="PRO_5035935718" description="Receptor kinase-like protein Xa21" evidence="27">
    <location>
        <begin position="46"/>
        <end position="1088"/>
    </location>
</feature>
<comment type="catalytic activity">
    <reaction evidence="20">
        <text>L-threonyl-[protein] + ATP = O-phospho-L-threonyl-[protein] + ADP + H(+)</text>
        <dbReference type="Rhea" id="RHEA:46608"/>
        <dbReference type="Rhea" id="RHEA-COMP:11060"/>
        <dbReference type="Rhea" id="RHEA-COMP:11605"/>
        <dbReference type="ChEBI" id="CHEBI:15378"/>
        <dbReference type="ChEBI" id="CHEBI:30013"/>
        <dbReference type="ChEBI" id="CHEBI:30616"/>
        <dbReference type="ChEBI" id="CHEBI:61977"/>
        <dbReference type="ChEBI" id="CHEBI:456216"/>
        <dbReference type="EC" id="2.7.11.1"/>
    </reaction>
</comment>
<evidence type="ECO:0000256" key="3">
    <source>
        <dbReference type="ARBA" id="ARBA00008684"/>
    </source>
</evidence>
<evidence type="ECO:0000313" key="30">
    <source>
        <dbReference type="Proteomes" id="UP000823388"/>
    </source>
</evidence>
<comment type="similarity">
    <text evidence="3">Belongs to the protein kinase superfamily. Ser/Thr protein kinase family.</text>
</comment>
<dbReference type="PANTHER" id="PTHR27008">
    <property type="entry name" value="OS04G0122200 PROTEIN"/>
    <property type="match status" value="1"/>
</dbReference>
<evidence type="ECO:0000313" key="29">
    <source>
        <dbReference type="EMBL" id="KAG2654677.1"/>
    </source>
</evidence>
<dbReference type="InterPro" id="IPR000719">
    <property type="entry name" value="Prot_kinase_dom"/>
</dbReference>
<comment type="caution">
    <text evidence="29">The sequence shown here is derived from an EMBL/GenBank/DDBJ whole genome shotgun (WGS) entry which is preliminary data.</text>
</comment>
<protein>
    <recommendedName>
        <fullName evidence="24">Receptor kinase-like protein Xa21</fullName>
        <ecNumber evidence="4">2.7.11.1</ecNumber>
    </recommendedName>
</protein>
<dbReference type="EC" id="2.7.11.1" evidence="4"/>
<dbReference type="SUPFAM" id="SSF56112">
    <property type="entry name" value="Protein kinase-like (PK-like)"/>
    <property type="match status" value="1"/>
</dbReference>
<dbReference type="InterPro" id="IPR001611">
    <property type="entry name" value="Leu-rich_rpt"/>
</dbReference>
<evidence type="ECO:0000256" key="12">
    <source>
        <dbReference type="ARBA" id="ARBA00022737"/>
    </source>
</evidence>
<evidence type="ECO:0000256" key="9">
    <source>
        <dbReference type="ARBA" id="ARBA00022679"/>
    </source>
</evidence>
<keyword evidence="8" id="KW-0433">Leucine-rich repeat</keyword>
<evidence type="ECO:0000256" key="15">
    <source>
        <dbReference type="ARBA" id="ARBA00022840"/>
    </source>
</evidence>
<evidence type="ECO:0000256" key="17">
    <source>
        <dbReference type="ARBA" id="ARBA00023136"/>
    </source>
</evidence>
<dbReference type="FunFam" id="3.80.10.10:FF:000233">
    <property type="entry name" value="Leucine-rich repeat receptor-like protein kinase TDR"/>
    <property type="match status" value="1"/>
</dbReference>
<comment type="function">
    <text evidence="23">The processed protein kinase Xa21 chain released by protein cleavage after X.oryzae pv. oryzae protein Ax21 detection translocates into the nucleus where it can bind and regulate WRKY62, a transcription factor. Confers resistance to the bacterial pathogen X.oryzae pv. oryzae (Xoo).</text>
</comment>
<dbReference type="InterPro" id="IPR008271">
    <property type="entry name" value="Ser/Thr_kinase_AS"/>
</dbReference>
<evidence type="ECO:0000256" key="16">
    <source>
        <dbReference type="ARBA" id="ARBA00022989"/>
    </source>
</evidence>
<accession>A0A8T0X6Y1</accession>
<evidence type="ECO:0000256" key="24">
    <source>
        <dbReference type="ARBA" id="ARBA00072040"/>
    </source>
</evidence>
<evidence type="ECO:0000256" key="22">
    <source>
        <dbReference type="ARBA" id="ARBA00054320"/>
    </source>
</evidence>
<keyword evidence="14" id="KW-0418">Kinase</keyword>
<feature type="transmembrane region" description="Helical" evidence="26">
    <location>
        <begin position="705"/>
        <end position="729"/>
    </location>
</feature>
<keyword evidence="6" id="KW-0723">Serine/threonine-protein kinase</keyword>
<proteinExistence type="inferred from homology"/>
<dbReference type="SUPFAM" id="SSF52058">
    <property type="entry name" value="L domain-like"/>
    <property type="match status" value="2"/>
</dbReference>
<dbReference type="Gene3D" id="3.30.200.20">
    <property type="entry name" value="Phosphorylase Kinase, domain 1"/>
    <property type="match status" value="1"/>
</dbReference>
<dbReference type="InterPro" id="IPR051809">
    <property type="entry name" value="Plant_receptor-like_S/T_kinase"/>
</dbReference>
<evidence type="ECO:0000256" key="19">
    <source>
        <dbReference type="ARBA" id="ARBA00023180"/>
    </source>
</evidence>
<dbReference type="Gene3D" id="1.10.510.10">
    <property type="entry name" value="Transferase(Phosphotransferase) domain 1"/>
    <property type="match status" value="1"/>
</dbReference>
<evidence type="ECO:0000256" key="18">
    <source>
        <dbReference type="ARBA" id="ARBA00023170"/>
    </source>
</evidence>
<evidence type="ECO:0000256" key="20">
    <source>
        <dbReference type="ARBA" id="ARBA00047899"/>
    </source>
</evidence>
<evidence type="ECO:0000256" key="11">
    <source>
        <dbReference type="ARBA" id="ARBA00022729"/>
    </source>
</evidence>
<dbReference type="InterPro" id="IPR017441">
    <property type="entry name" value="Protein_kinase_ATP_BS"/>
</dbReference>
<evidence type="ECO:0000256" key="6">
    <source>
        <dbReference type="ARBA" id="ARBA00022527"/>
    </source>
</evidence>
<dbReference type="InterPro" id="IPR003591">
    <property type="entry name" value="Leu-rich_rpt_typical-subtyp"/>
</dbReference>
<dbReference type="InterPro" id="IPR055414">
    <property type="entry name" value="LRR_R13L4/SHOC2-like"/>
</dbReference>
<dbReference type="Pfam" id="PF08263">
    <property type="entry name" value="LRRNT_2"/>
    <property type="match status" value="1"/>
</dbReference>
<keyword evidence="15 25" id="KW-0067">ATP-binding</keyword>
<dbReference type="FunFam" id="1.10.510.10:FF:000358">
    <property type="entry name" value="Putative leucine-rich repeat receptor-like serine/threonine-protein kinase"/>
    <property type="match status" value="1"/>
</dbReference>
<comment type="function">
    <text evidence="22">Receptor kinase that detects X.oryzae pv. oryzae protein Ax21 to promote innate immunity. Following X.oryzae pv. oryzae protein Ax21 detection, undergoes cleavage, releasing the processed protein kinase Xa21 chain.</text>
</comment>
<evidence type="ECO:0000256" key="25">
    <source>
        <dbReference type="PROSITE-ProRule" id="PRU10141"/>
    </source>
</evidence>
<dbReference type="InterPro" id="IPR032675">
    <property type="entry name" value="LRR_dom_sf"/>
</dbReference>
<dbReference type="Pfam" id="PF23598">
    <property type="entry name" value="LRR_14"/>
    <property type="match status" value="1"/>
</dbReference>
<dbReference type="SMART" id="SM00220">
    <property type="entry name" value="S_TKc"/>
    <property type="match status" value="1"/>
</dbReference>
<evidence type="ECO:0000256" key="21">
    <source>
        <dbReference type="ARBA" id="ARBA00048679"/>
    </source>
</evidence>
<dbReference type="EMBL" id="CM029038">
    <property type="protein sequence ID" value="KAG2654677.1"/>
    <property type="molecule type" value="Genomic_DNA"/>
</dbReference>
<dbReference type="AlphaFoldDB" id="A0A8T0X6Y1"/>
<dbReference type="InterPro" id="IPR013210">
    <property type="entry name" value="LRR_N_plant-typ"/>
</dbReference>